<keyword evidence="2" id="KW-1185">Reference proteome</keyword>
<protein>
    <submittedName>
        <fullName evidence="1">Uncharacterized protein</fullName>
    </submittedName>
</protein>
<organism evidence="1 2">
    <name type="scientific">Sporormia fimetaria CBS 119925</name>
    <dbReference type="NCBI Taxonomy" id="1340428"/>
    <lineage>
        <taxon>Eukaryota</taxon>
        <taxon>Fungi</taxon>
        <taxon>Dikarya</taxon>
        <taxon>Ascomycota</taxon>
        <taxon>Pezizomycotina</taxon>
        <taxon>Dothideomycetes</taxon>
        <taxon>Pleosporomycetidae</taxon>
        <taxon>Pleosporales</taxon>
        <taxon>Sporormiaceae</taxon>
        <taxon>Sporormia</taxon>
    </lineage>
</organism>
<dbReference type="EMBL" id="MU006570">
    <property type="protein sequence ID" value="KAF2747949.1"/>
    <property type="molecule type" value="Genomic_DNA"/>
</dbReference>
<dbReference type="Proteomes" id="UP000799440">
    <property type="component" value="Unassembled WGS sequence"/>
</dbReference>
<gene>
    <name evidence="1" type="ORF">M011DRAFT_25245</name>
</gene>
<accession>A0A6A6VDV5</accession>
<proteinExistence type="predicted"/>
<name>A0A6A6VDV5_9PLEO</name>
<evidence type="ECO:0000313" key="2">
    <source>
        <dbReference type="Proteomes" id="UP000799440"/>
    </source>
</evidence>
<evidence type="ECO:0000313" key="1">
    <source>
        <dbReference type="EMBL" id="KAF2747949.1"/>
    </source>
</evidence>
<dbReference type="AlphaFoldDB" id="A0A6A6VDV5"/>
<reference evidence="1" key="1">
    <citation type="journal article" date="2020" name="Stud. Mycol.">
        <title>101 Dothideomycetes genomes: a test case for predicting lifestyles and emergence of pathogens.</title>
        <authorList>
            <person name="Haridas S."/>
            <person name="Albert R."/>
            <person name="Binder M."/>
            <person name="Bloem J."/>
            <person name="Labutti K."/>
            <person name="Salamov A."/>
            <person name="Andreopoulos B."/>
            <person name="Baker S."/>
            <person name="Barry K."/>
            <person name="Bills G."/>
            <person name="Bluhm B."/>
            <person name="Cannon C."/>
            <person name="Castanera R."/>
            <person name="Culley D."/>
            <person name="Daum C."/>
            <person name="Ezra D."/>
            <person name="Gonzalez J."/>
            <person name="Henrissat B."/>
            <person name="Kuo A."/>
            <person name="Liang C."/>
            <person name="Lipzen A."/>
            <person name="Lutzoni F."/>
            <person name="Magnuson J."/>
            <person name="Mondo S."/>
            <person name="Nolan M."/>
            <person name="Ohm R."/>
            <person name="Pangilinan J."/>
            <person name="Park H.-J."/>
            <person name="Ramirez L."/>
            <person name="Alfaro M."/>
            <person name="Sun H."/>
            <person name="Tritt A."/>
            <person name="Yoshinaga Y."/>
            <person name="Zwiers L.-H."/>
            <person name="Turgeon B."/>
            <person name="Goodwin S."/>
            <person name="Spatafora J."/>
            <person name="Crous P."/>
            <person name="Grigoriev I."/>
        </authorList>
    </citation>
    <scope>NUCLEOTIDE SEQUENCE</scope>
    <source>
        <strain evidence="1">CBS 119925</strain>
    </source>
</reference>
<sequence length="110" mass="12192">MMAHRPRSHDTNNGIIGADRAERTNFMFVDSGSHGTPAKPGKAVRSFVMRGARRSKTWSTKQKYKQSKELQNTSKHLGVPLLTDNEVSAASYTGADVGADWYPELNLLSR</sequence>